<feature type="transmembrane region" description="Helical" evidence="7">
    <location>
        <begin position="78"/>
        <end position="100"/>
    </location>
</feature>
<reference evidence="8 9" key="1">
    <citation type="journal article" date="2019" name="Biochem. Eng. J.">
        <title>Metabolic engineering of the marine bacteria Neptunomonas concharum for the production of acetoin and meso-2,3-butanediol from acetate.</title>
        <authorList>
            <person name="Li W."/>
            <person name="Pu N."/>
            <person name="Liu C.-X."/>
            <person name="Yuan Q.-P."/>
            <person name="Li Z.-J."/>
        </authorList>
    </citation>
    <scope>NUCLEOTIDE SEQUENCE [LARGE SCALE GENOMIC DNA]</scope>
    <source>
        <strain evidence="8 9">JCM17730</strain>
    </source>
</reference>
<dbReference type="InterPro" id="IPR014047">
    <property type="entry name" value="Chr_Tranpt_l_chain"/>
</dbReference>
<name>A0A5P1RA64_9GAMM</name>
<keyword evidence="5 7" id="KW-1133">Transmembrane helix</keyword>
<feature type="transmembrane region" description="Helical" evidence="7">
    <location>
        <begin position="142"/>
        <end position="174"/>
    </location>
</feature>
<dbReference type="PIRSF" id="PIRSF004810">
    <property type="entry name" value="ChrA"/>
    <property type="match status" value="1"/>
</dbReference>
<keyword evidence="4 7" id="KW-0812">Transmembrane</keyword>
<dbReference type="Proteomes" id="UP000324760">
    <property type="component" value="Chromosome"/>
</dbReference>
<feature type="transmembrane region" description="Helical" evidence="7">
    <location>
        <begin position="6"/>
        <end position="29"/>
    </location>
</feature>
<evidence type="ECO:0000256" key="4">
    <source>
        <dbReference type="ARBA" id="ARBA00022692"/>
    </source>
</evidence>
<dbReference type="Pfam" id="PF02417">
    <property type="entry name" value="Chromate_transp"/>
    <property type="match status" value="2"/>
</dbReference>
<protein>
    <submittedName>
        <fullName evidence="8">Chromate efflux transporter</fullName>
    </submittedName>
</protein>
<dbReference type="InterPro" id="IPR003370">
    <property type="entry name" value="Chromate_transpt"/>
</dbReference>
<evidence type="ECO:0000256" key="2">
    <source>
        <dbReference type="ARBA" id="ARBA00005262"/>
    </source>
</evidence>
<evidence type="ECO:0000256" key="3">
    <source>
        <dbReference type="ARBA" id="ARBA00022475"/>
    </source>
</evidence>
<evidence type="ECO:0000256" key="1">
    <source>
        <dbReference type="ARBA" id="ARBA00004651"/>
    </source>
</evidence>
<keyword evidence="6 7" id="KW-0472">Membrane</keyword>
<dbReference type="NCBIfam" id="TIGR00937">
    <property type="entry name" value="2A51"/>
    <property type="match status" value="1"/>
</dbReference>
<dbReference type="GO" id="GO:0005886">
    <property type="term" value="C:plasma membrane"/>
    <property type="evidence" value="ECO:0007669"/>
    <property type="project" value="UniProtKB-SubCell"/>
</dbReference>
<dbReference type="RefSeq" id="WP_138988552.1">
    <property type="nucleotide sequence ID" value="NZ_CP043869.1"/>
</dbReference>
<evidence type="ECO:0000256" key="5">
    <source>
        <dbReference type="ARBA" id="ARBA00022989"/>
    </source>
</evidence>
<dbReference type="PANTHER" id="PTHR33567:SF3">
    <property type="entry name" value="CHROMATE ION TRANSPORTER (EUROFUNG)"/>
    <property type="match status" value="1"/>
</dbReference>
<organism evidence="8 9">
    <name type="scientific">Neptunomonas concharum</name>
    <dbReference type="NCBI Taxonomy" id="1031538"/>
    <lineage>
        <taxon>Bacteria</taxon>
        <taxon>Pseudomonadati</taxon>
        <taxon>Pseudomonadota</taxon>
        <taxon>Gammaproteobacteria</taxon>
        <taxon>Oceanospirillales</taxon>
        <taxon>Oceanospirillaceae</taxon>
        <taxon>Neptunomonas</taxon>
    </lineage>
</organism>
<evidence type="ECO:0000256" key="7">
    <source>
        <dbReference type="SAM" id="Phobius"/>
    </source>
</evidence>
<dbReference type="GO" id="GO:0015109">
    <property type="term" value="F:chromate transmembrane transporter activity"/>
    <property type="evidence" value="ECO:0007669"/>
    <property type="project" value="InterPro"/>
</dbReference>
<proteinExistence type="inferred from homology"/>
<feature type="transmembrane region" description="Helical" evidence="7">
    <location>
        <begin position="226"/>
        <end position="248"/>
    </location>
</feature>
<accession>A0A5P1RA64</accession>
<evidence type="ECO:0000313" key="9">
    <source>
        <dbReference type="Proteomes" id="UP000324760"/>
    </source>
</evidence>
<comment type="subcellular location">
    <subcellularLocation>
        <location evidence="1">Cell membrane</location>
        <topology evidence="1">Multi-pass membrane protein</topology>
    </subcellularLocation>
</comment>
<gene>
    <name evidence="8" type="primary">chrA</name>
    <name evidence="8" type="ORF">F0U83_05335</name>
</gene>
<feature type="transmembrane region" description="Helical" evidence="7">
    <location>
        <begin position="354"/>
        <end position="385"/>
    </location>
</feature>
<dbReference type="AlphaFoldDB" id="A0A5P1RA64"/>
<dbReference type="EMBL" id="CP043869">
    <property type="protein sequence ID" value="QEQ96172.1"/>
    <property type="molecule type" value="Genomic_DNA"/>
</dbReference>
<dbReference type="KEGG" id="ncu:F0U83_05335"/>
<feature type="transmembrane region" description="Helical" evidence="7">
    <location>
        <begin position="289"/>
        <end position="310"/>
    </location>
</feature>
<keyword evidence="9" id="KW-1185">Reference proteome</keyword>
<dbReference type="OrthoDB" id="8969999at2"/>
<evidence type="ECO:0000313" key="8">
    <source>
        <dbReference type="EMBL" id="QEQ96172.1"/>
    </source>
</evidence>
<sequence>MHSLFSIFWIFLKLGLTSFGGPMAHLAYFQREFVDKRQWLTAPEYAELIALCNFLPGPASSQVGMALGYQQRGLAGSLAAFLGFTLPSAMLMLICASLMLTQLSPTVEAALHGLKLLAVVVVADAVLKMLKTTATDRFRQIFVLLVALLMLLLNGGMVQIGVLLVSGLMGYLFISPSVTQTLTQTNISTNKTSIHYGWLVLLGLVALPVLGWLMPELAWIDALFRVGATVMGGGHVVLPMLSAEAAIYDAMPQSYFLAGYSLAQAVPGPMFTLATYLGVILGGGIWGGLLATLLIFLPGWLLLISVLPIWSKLRTSTGLSCFVSGIHIGVVGLLMATLYRFVWQGTVTRVEDMAAVLAIWGVLVVLKQSVWVAILVAVIGGLLIAH</sequence>
<evidence type="ECO:0000256" key="6">
    <source>
        <dbReference type="ARBA" id="ARBA00023136"/>
    </source>
</evidence>
<dbReference type="PANTHER" id="PTHR33567">
    <property type="entry name" value="CHROMATE ION TRANSPORTER (EUROFUNG)"/>
    <property type="match status" value="1"/>
</dbReference>
<feature type="transmembrane region" description="Helical" evidence="7">
    <location>
        <begin position="322"/>
        <end position="342"/>
    </location>
</feature>
<feature type="transmembrane region" description="Helical" evidence="7">
    <location>
        <begin position="194"/>
        <end position="214"/>
    </location>
</feature>
<comment type="similarity">
    <text evidence="2">Belongs to the chromate ion transporter (CHR) (TC 2.A.51) family.</text>
</comment>
<keyword evidence="3" id="KW-1003">Cell membrane</keyword>
<feature type="transmembrane region" description="Helical" evidence="7">
    <location>
        <begin position="254"/>
        <end position="277"/>
    </location>
</feature>